<evidence type="ECO:0000256" key="11">
    <source>
        <dbReference type="SAM" id="SignalP"/>
    </source>
</evidence>
<evidence type="ECO:0000313" key="15">
    <source>
        <dbReference type="EMBL" id="CAF0709709.1"/>
    </source>
</evidence>
<dbReference type="CDD" id="cd00063">
    <property type="entry name" value="FN3"/>
    <property type="match status" value="4"/>
</dbReference>
<dbReference type="SMART" id="SM00404">
    <property type="entry name" value="PTPc_motif"/>
    <property type="match status" value="2"/>
</dbReference>
<keyword evidence="2 10" id="KW-0812">Transmembrane</keyword>
<reference evidence="15" key="1">
    <citation type="submission" date="2021-02" db="EMBL/GenBank/DDBJ databases">
        <authorList>
            <person name="Nowell W R."/>
        </authorList>
    </citation>
    <scope>NUCLEOTIDE SEQUENCE</scope>
    <source>
        <strain evidence="15">Ploen Becks lab</strain>
    </source>
</reference>
<feature type="domain" description="Tyrosine specific protein phosphatases" evidence="13">
    <location>
        <begin position="1342"/>
        <end position="1416"/>
    </location>
</feature>
<dbReference type="Pfam" id="PF00102">
    <property type="entry name" value="Y_phosphatase"/>
    <property type="match status" value="2"/>
</dbReference>
<evidence type="ECO:0000256" key="2">
    <source>
        <dbReference type="ARBA" id="ARBA00022692"/>
    </source>
</evidence>
<dbReference type="InterPro" id="IPR000387">
    <property type="entry name" value="Tyr_Pase_dom"/>
</dbReference>
<dbReference type="GO" id="GO:0016020">
    <property type="term" value="C:membrane"/>
    <property type="evidence" value="ECO:0007669"/>
    <property type="project" value="UniProtKB-SubCell"/>
</dbReference>
<comment type="subcellular location">
    <subcellularLocation>
        <location evidence="1">Membrane</location>
        <topology evidence="1">Single-pass type I membrane protein</topology>
    </subcellularLocation>
</comment>
<dbReference type="PROSITE" id="PS00383">
    <property type="entry name" value="TYR_PHOSPHATASE_1"/>
    <property type="match status" value="2"/>
</dbReference>
<evidence type="ECO:0000256" key="5">
    <source>
        <dbReference type="ARBA" id="ARBA00022801"/>
    </source>
</evidence>
<name>A0A813LXS3_9BILA</name>
<dbReference type="PANTHER" id="PTHR46957:SF6">
    <property type="entry name" value="PROTEIN-TYROSINE-PHOSPHATASE"/>
    <property type="match status" value="1"/>
</dbReference>
<dbReference type="EMBL" id="CAJNOC010000047">
    <property type="protein sequence ID" value="CAF0709709.1"/>
    <property type="molecule type" value="Genomic_DNA"/>
</dbReference>
<evidence type="ECO:0000259" key="14">
    <source>
        <dbReference type="PROSITE" id="PS50853"/>
    </source>
</evidence>
<evidence type="ECO:0000313" key="16">
    <source>
        <dbReference type="Proteomes" id="UP000663879"/>
    </source>
</evidence>
<feature type="domain" description="Tyrosine-protein phosphatase" evidence="12">
    <location>
        <begin position="1113"/>
        <end position="1425"/>
    </location>
</feature>
<keyword evidence="8 10" id="KW-0472">Membrane</keyword>
<evidence type="ECO:0000256" key="7">
    <source>
        <dbReference type="ARBA" id="ARBA00022989"/>
    </source>
</evidence>
<feature type="domain" description="Fibronectin type-III" evidence="14">
    <location>
        <begin position="21"/>
        <end position="127"/>
    </location>
</feature>
<keyword evidence="6" id="KW-0904">Protein phosphatase</keyword>
<dbReference type="PANTHER" id="PTHR46957">
    <property type="entry name" value="CYTOKINE RECEPTOR"/>
    <property type="match status" value="1"/>
</dbReference>
<keyword evidence="9" id="KW-0325">Glycoprotein</keyword>
<dbReference type="SUPFAM" id="SSF49265">
    <property type="entry name" value="Fibronectin type III"/>
    <property type="match status" value="4"/>
</dbReference>
<dbReference type="Gene3D" id="3.90.190.10">
    <property type="entry name" value="Protein tyrosine phosphatase superfamily"/>
    <property type="match status" value="2"/>
</dbReference>
<dbReference type="PRINTS" id="PR00700">
    <property type="entry name" value="PRTYPHPHTASE"/>
</dbReference>
<sequence>MIKFLIILLNLVCVPYVWSLRVENLREINKDSQSITLEWSLASSQIDSSASSTSLFIDNNEWIGFKIKYSTDRLLYTPILLKNINLRKFRLDNLKSNTEYKIQISAVDKNEFEGPATDFLLVKTIEAVPGEPQDFKVVKVTSTTIDLEWKAPRKDEQASSNSVKGYEIHYYKVSPSGADVSYQSSGKETQVFKRKTNDIKKLKYTLTDLEPNSQYQIQIFAYNMKGDGQRSSPLLVTTLDEGLNKPENIRSEIYNDVLHIRWQAPTNGPKINQNINGYVIHFNNEKYEVNGQTNELLLQRPKWDYDRQYEFRIAAKSTNPQNQNIQGQEATFRISTQSTQNKLTIQLEKLTSKSVLIKWNNITFTKKSPTYYKLEYNLKSDPNNVITHDRLSSTELQLINLRPNSDYLIQIVAISTNNPDLTSEPAIKHFRTLLADIDTPTNLQVIRFEPDKINIKWDLANRDPNYKLYRIYFKELHNSYNYEEYDAESISSDEWKAFDQPIDQNELILEDLNIDKDYAIKVLVVDKSDNEGPETQVQLAFKLNQKSDDQESQIVDYSHNYSNQPREVEILEYTSTSVKFSWMPPKPIDNFKIDNFLISYVDRPKVYRESNGSIVTYHKGLVLSIRAPARDDPTIKITWLVTGLAPYTDYDFNISSILADNIPSQPVRKHLKTKPDRPFRIDSPKILQIYDDNTVRFETGNASEKNGPILKYWFVVVPLGYELKHDQNLDDSGYDSREKNINNILKYSSVNNTSLSNESTYIAAEFDGKFWPREFLLGDNIQFGRFRNRKLIKGYDYRAYIIAFTDEYPGKEQKSTNMLDLGDIFTPGKKYQIDSDLFSYSAYSEVFNTRYAERSKNPIHQFSSIKLGLKDYENILWIIGAISVFIIIFIIIILLTINLTSKKNQAKLINDNHTVVNMNSAGSATSSTITTSKNLVDTQVLMSKMGNYTVNTLKKNSNDLTARSSSSSSSSSSTTVSPTTALLSCSVNNNSCTNIAGGSQSSQNTNNTNILINSNGLLTAASPIRNFSHTNQIESLYTSIEVTQKLLTQDFMNTFTGTLGRGGNTLGLINQYDPIEYRRVHYSTQGLLLHPPIPLENLGQTIEILKLENNEKFTQEYESIEPGQQFTWEQSSLEINRQKNRYANVIAYDHSRVVLSRLPSSHYNNSNSLNLNNISFGEISPPLPPPPPLPPGVTETSSVLQSNCSDYINANYMDGYKKRNCYIATQGPLPSTIGDFWRMTWEQQTCTIVMMTKLEERNRLKCDQYWPSKGTEIYDNCMQVTLVDSTELSTYTIRTFVISPVNLYAQAQMSSNSSNMNYETRREIKHFQFTAWPDHGVPDHPTQFLQFLRRVKNSNPNDSGPIIVHCSAGVGRTGCYIVIDTMLERIRQDKTIDIYGHVTCLRSQRNYMVQTEDQYIFCYDALLEAYQSGQTEIVTRNLYTHLQRLLQISPDDPNSMLTEMELEYKRLSNIKAPQSKFQSANLPANKFKNRLVNILPYESTRVVLSNLANSAENSGTDYINGNFIDGYKYKKAYIATQAPLVETIDDFWRMLWEHNSTIIVMLTKLREMGREKCAQYWPNERSIRYQYFVVDPIAEYNMSQYILREFKVTDARDGQSRTIRQFQFIDWPEQGVPKSGESIIELIGQVHKTKEQFGQTGPITVHCSAGVGRTGVFITLSIVLERMRFEGVIDVFNTVKILRTQRPAMVQTEDQYQFCYRAALEYLGSFDNYE</sequence>
<feature type="domain" description="Tyrosine-protein phosphatase" evidence="12">
    <location>
        <begin position="1460"/>
        <end position="1722"/>
    </location>
</feature>
<evidence type="ECO:0000256" key="6">
    <source>
        <dbReference type="ARBA" id="ARBA00022912"/>
    </source>
</evidence>
<keyword evidence="7 10" id="KW-1133">Transmembrane helix</keyword>
<dbReference type="PROSITE" id="PS50056">
    <property type="entry name" value="TYR_PHOSPHATASE_2"/>
    <property type="match status" value="2"/>
</dbReference>
<feature type="domain" description="Tyrosine specific protein phosphatases" evidence="13">
    <location>
        <begin position="1637"/>
        <end position="1713"/>
    </location>
</feature>
<dbReference type="GO" id="GO:0004725">
    <property type="term" value="F:protein tyrosine phosphatase activity"/>
    <property type="evidence" value="ECO:0007669"/>
    <property type="project" value="InterPro"/>
</dbReference>
<dbReference type="SMART" id="SM00060">
    <property type="entry name" value="FN3"/>
    <property type="match status" value="6"/>
</dbReference>
<evidence type="ECO:0000256" key="9">
    <source>
        <dbReference type="ARBA" id="ARBA00023180"/>
    </source>
</evidence>
<dbReference type="OrthoDB" id="10253954at2759"/>
<evidence type="ECO:0000256" key="8">
    <source>
        <dbReference type="ARBA" id="ARBA00023136"/>
    </source>
</evidence>
<keyword evidence="3 11" id="KW-0732">Signal</keyword>
<feature type="signal peptide" evidence="11">
    <location>
        <begin position="1"/>
        <end position="19"/>
    </location>
</feature>
<dbReference type="InterPro" id="IPR050713">
    <property type="entry name" value="RTP_Phos/Ushers"/>
</dbReference>
<dbReference type="PROSITE" id="PS50853">
    <property type="entry name" value="FN3"/>
    <property type="match status" value="5"/>
</dbReference>
<evidence type="ECO:0000259" key="13">
    <source>
        <dbReference type="PROSITE" id="PS50056"/>
    </source>
</evidence>
<feature type="chain" id="PRO_5033052880" description="Protein-tyrosine-phosphatase" evidence="11">
    <location>
        <begin position="20"/>
        <end position="1730"/>
    </location>
</feature>
<evidence type="ECO:0008006" key="17">
    <source>
        <dbReference type="Google" id="ProtNLM"/>
    </source>
</evidence>
<dbReference type="SMART" id="SM00194">
    <property type="entry name" value="PTPc"/>
    <property type="match status" value="2"/>
</dbReference>
<dbReference type="Pfam" id="PF00041">
    <property type="entry name" value="fn3"/>
    <property type="match status" value="3"/>
</dbReference>
<dbReference type="InterPro" id="IPR029021">
    <property type="entry name" value="Prot-tyrosine_phosphatase-like"/>
</dbReference>
<feature type="domain" description="Fibronectin type-III" evidence="14">
    <location>
        <begin position="439"/>
        <end position="546"/>
    </location>
</feature>
<dbReference type="PROSITE" id="PS50055">
    <property type="entry name" value="TYR_PHOSPHATASE_PTP"/>
    <property type="match status" value="2"/>
</dbReference>
<feature type="domain" description="Fibronectin type-III" evidence="14">
    <location>
        <begin position="131"/>
        <end position="241"/>
    </location>
</feature>
<dbReference type="FunFam" id="3.90.190.10:FF:000185">
    <property type="entry name" value="Predicted protein"/>
    <property type="match status" value="1"/>
</dbReference>
<comment type="caution">
    <text evidence="15">The sequence shown here is derived from an EMBL/GenBank/DDBJ whole genome shotgun (WGS) entry which is preliminary data.</text>
</comment>
<dbReference type="InterPro" id="IPR003595">
    <property type="entry name" value="Tyr_Pase_cat"/>
</dbReference>
<evidence type="ECO:0000256" key="4">
    <source>
        <dbReference type="ARBA" id="ARBA00022737"/>
    </source>
</evidence>
<dbReference type="InterPro" id="IPR036116">
    <property type="entry name" value="FN3_sf"/>
</dbReference>
<proteinExistence type="predicted"/>
<keyword evidence="4" id="KW-0677">Repeat</keyword>
<dbReference type="SUPFAM" id="SSF52799">
    <property type="entry name" value="(Phosphotyrosine protein) phosphatases II"/>
    <property type="match status" value="2"/>
</dbReference>
<keyword evidence="16" id="KW-1185">Reference proteome</keyword>
<gene>
    <name evidence="15" type="ORF">OXX778_LOCUS841</name>
</gene>
<dbReference type="Gene3D" id="2.60.40.10">
    <property type="entry name" value="Immunoglobulins"/>
    <property type="match status" value="5"/>
</dbReference>
<accession>A0A813LXS3</accession>
<dbReference type="InterPro" id="IPR000242">
    <property type="entry name" value="PTP_cat"/>
</dbReference>
<evidence type="ECO:0000256" key="1">
    <source>
        <dbReference type="ARBA" id="ARBA00004479"/>
    </source>
</evidence>
<feature type="domain" description="Fibronectin type-III" evidence="14">
    <location>
        <begin position="341"/>
        <end position="435"/>
    </location>
</feature>
<dbReference type="InterPro" id="IPR016130">
    <property type="entry name" value="Tyr_Pase_AS"/>
</dbReference>
<dbReference type="FunFam" id="3.90.190.10:FF:000002">
    <property type="entry name" value="receptor-type tyrosine-protein phosphatase delta isoform X2"/>
    <property type="match status" value="1"/>
</dbReference>
<dbReference type="InterPro" id="IPR003961">
    <property type="entry name" value="FN3_dom"/>
</dbReference>
<keyword evidence="5" id="KW-0378">Hydrolase</keyword>
<evidence type="ECO:0000259" key="12">
    <source>
        <dbReference type="PROSITE" id="PS50055"/>
    </source>
</evidence>
<evidence type="ECO:0000256" key="3">
    <source>
        <dbReference type="ARBA" id="ARBA00022729"/>
    </source>
</evidence>
<dbReference type="Proteomes" id="UP000663879">
    <property type="component" value="Unassembled WGS sequence"/>
</dbReference>
<feature type="transmembrane region" description="Helical" evidence="10">
    <location>
        <begin position="875"/>
        <end position="897"/>
    </location>
</feature>
<evidence type="ECO:0000256" key="10">
    <source>
        <dbReference type="SAM" id="Phobius"/>
    </source>
</evidence>
<dbReference type="InterPro" id="IPR013783">
    <property type="entry name" value="Ig-like_fold"/>
</dbReference>
<feature type="domain" description="Fibronectin type-III" evidence="14">
    <location>
        <begin position="564"/>
        <end position="676"/>
    </location>
</feature>
<dbReference type="FunFam" id="2.60.40.10:FF:000028">
    <property type="entry name" value="Neuronal cell adhesion molecule"/>
    <property type="match status" value="1"/>
</dbReference>
<organism evidence="15 16">
    <name type="scientific">Brachionus calyciflorus</name>
    <dbReference type="NCBI Taxonomy" id="104777"/>
    <lineage>
        <taxon>Eukaryota</taxon>
        <taxon>Metazoa</taxon>
        <taxon>Spiralia</taxon>
        <taxon>Gnathifera</taxon>
        <taxon>Rotifera</taxon>
        <taxon>Eurotatoria</taxon>
        <taxon>Monogononta</taxon>
        <taxon>Pseudotrocha</taxon>
        <taxon>Ploima</taxon>
        <taxon>Brachionidae</taxon>
        <taxon>Brachionus</taxon>
    </lineage>
</organism>
<protein>
    <recommendedName>
        <fullName evidence="17">Protein-tyrosine-phosphatase</fullName>
    </recommendedName>
</protein>